<evidence type="ECO:0000313" key="2">
    <source>
        <dbReference type="EMBL" id="SDT34412.1"/>
    </source>
</evidence>
<evidence type="ECO:0000313" key="3">
    <source>
        <dbReference type="Proteomes" id="UP000243904"/>
    </source>
</evidence>
<dbReference type="Proteomes" id="UP000243904">
    <property type="component" value="Chromosome I"/>
</dbReference>
<dbReference type="SUPFAM" id="SSF56925">
    <property type="entry name" value="OMPA-like"/>
    <property type="match status" value="1"/>
</dbReference>
<proteinExistence type="predicted"/>
<protein>
    <recommendedName>
        <fullName evidence="4">Outer membrane protein beta-barrel domain-containing protein</fullName>
    </recommendedName>
</protein>
<feature type="signal peptide" evidence="1">
    <location>
        <begin position="1"/>
        <end position="24"/>
    </location>
</feature>
<reference evidence="3" key="1">
    <citation type="submission" date="2016-10" db="EMBL/GenBank/DDBJ databases">
        <authorList>
            <person name="Varghese N."/>
            <person name="Submissions S."/>
        </authorList>
    </citation>
    <scope>NUCLEOTIDE SEQUENCE [LARGE SCALE GENOMIC DNA]</scope>
    <source>
        <strain evidence="3">GAS369</strain>
    </source>
</reference>
<feature type="chain" id="PRO_5009267849" description="Outer membrane protein beta-barrel domain-containing protein" evidence="1">
    <location>
        <begin position="25"/>
        <end position="184"/>
    </location>
</feature>
<dbReference type="EMBL" id="LT629750">
    <property type="protein sequence ID" value="SDT34412.1"/>
    <property type="molecule type" value="Genomic_DNA"/>
</dbReference>
<organism evidence="2 3">
    <name type="scientific">Bradyrhizobium canariense</name>
    <dbReference type="NCBI Taxonomy" id="255045"/>
    <lineage>
        <taxon>Bacteria</taxon>
        <taxon>Pseudomonadati</taxon>
        <taxon>Pseudomonadota</taxon>
        <taxon>Alphaproteobacteria</taxon>
        <taxon>Hyphomicrobiales</taxon>
        <taxon>Nitrobacteraceae</taxon>
        <taxon>Bradyrhizobium</taxon>
    </lineage>
</organism>
<keyword evidence="3" id="KW-1185">Reference proteome</keyword>
<keyword evidence="1" id="KW-0732">Signal</keyword>
<sequence length="184" mass="18861">MFPGRSGFIFGLVALCLGGQAAHAQVAPLSYWIPGGPFGFGGNPAGVQSLNSYGNFPSLDFSAGGDGFSYSRTNFANGWFVGSEGGAMGLGVNGFSQGGAFGNIGSLTYQGVQFGYNFQDETGGSPFRVYGGVDTLKFNPGIGNPFSPFDSTSNTPTGYSAHGGVEFQAAPNVSLSLGLGYVRQ</sequence>
<evidence type="ECO:0000256" key="1">
    <source>
        <dbReference type="SAM" id="SignalP"/>
    </source>
</evidence>
<gene>
    <name evidence="2" type="ORF">SAMN05444158_5519</name>
</gene>
<name>A0A1H1ZLU4_9BRAD</name>
<evidence type="ECO:0008006" key="4">
    <source>
        <dbReference type="Google" id="ProtNLM"/>
    </source>
</evidence>
<dbReference type="AlphaFoldDB" id="A0A1H1ZLU4"/>
<accession>A0A1H1ZLU4</accession>
<dbReference type="InterPro" id="IPR011250">
    <property type="entry name" value="OMP/PagP_B-barrel"/>
</dbReference>